<dbReference type="GeneID" id="19944737"/>
<organism evidence="2 3">
    <name type="scientific">Saprolegnia diclina (strain VS20)</name>
    <dbReference type="NCBI Taxonomy" id="1156394"/>
    <lineage>
        <taxon>Eukaryota</taxon>
        <taxon>Sar</taxon>
        <taxon>Stramenopiles</taxon>
        <taxon>Oomycota</taxon>
        <taxon>Saprolegniomycetes</taxon>
        <taxon>Saprolegniales</taxon>
        <taxon>Saprolegniaceae</taxon>
        <taxon>Saprolegnia</taxon>
    </lineage>
</organism>
<dbReference type="InParanoid" id="T0QJR8"/>
<name>T0QJR8_SAPDV</name>
<evidence type="ECO:0000313" key="2">
    <source>
        <dbReference type="EMBL" id="EQC38289.1"/>
    </source>
</evidence>
<dbReference type="Proteomes" id="UP000030762">
    <property type="component" value="Unassembled WGS sequence"/>
</dbReference>
<keyword evidence="3" id="KW-1185">Reference proteome</keyword>
<protein>
    <submittedName>
        <fullName evidence="2">Uncharacterized protein</fullName>
    </submittedName>
</protein>
<gene>
    <name evidence="2" type="ORF">SDRG_04010</name>
</gene>
<dbReference type="AlphaFoldDB" id="T0QJR8"/>
<feature type="region of interest" description="Disordered" evidence="1">
    <location>
        <begin position="1"/>
        <end position="55"/>
    </location>
</feature>
<reference evidence="2 3" key="1">
    <citation type="submission" date="2012-04" db="EMBL/GenBank/DDBJ databases">
        <title>The Genome Sequence of Saprolegnia declina VS20.</title>
        <authorList>
            <consortium name="The Broad Institute Genome Sequencing Platform"/>
            <person name="Russ C."/>
            <person name="Nusbaum C."/>
            <person name="Tyler B."/>
            <person name="van West P."/>
            <person name="Dieguez-Uribeondo J."/>
            <person name="de Bruijn I."/>
            <person name="Tripathy S."/>
            <person name="Jiang R."/>
            <person name="Young S.K."/>
            <person name="Zeng Q."/>
            <person name="Gargeya S."/>
            <person name="Fitzgerald M."/>
            <person name="Haas B."/>
            <person name="Abouelleil A."/>
            <person name="Alvarado L."/>
            <person name="Arachchi H.M."/>
            <person name="Berlin A."/>
            <person name="Chapman S.B."/>
            <person name="Goldberg J."/>
            <person name="Griggs A."/>
            <person name="Gujja S."/>
            <person name="Hansen M."/>
            <person name="Howarth C."/>
            <person name="Imamovic A."/>
            <person name="Larimer J."/>
            <person name="McCowen C."/>
            <person name="Montmayeur A."/>
            <person name="Murphy C."/>
            <person name="Neiman D."/>
            <person name="Pearson M."/>
            <person name="Priest M."/>
            <person name="Roberts A."/>
            <person name="Saif S."/>
            <person name="Shea T."/>
            <person name="Sisk P."/>
            <person name="Sykes S."/>
            <person name="Wortman J."/>
            <person name="Nusbaum C."/>
            <person name="Birren B."/>
        </authorList>
    </citation>
    <scope>NUCLEOTIDE SEQUENCE [LARGE SCALE GENOMIC DNA]</scope>
    <source>
        <strain evidence="2 3">VS20</strain>
    </source>
</reference>
<evidence type="ECO:0000256" key="1">
    <source>
        <dbReference type="SAM" id="MobiDB-lite"/>
    </source>
</evidence>
<accession>T0QJR8</accession>
<proteinExistence type="predicted"/>
<dbReference type="RefSeq" id="XP_008607881.1">
    <property type="nucleotide sequence ID" value="XM_008609659.1"/>
</dbReference>
<evidence type="ECO:0000313" key="3">
    <source>
        <dbReference type="Proteomes" id="UP000030762"/>
    </source>
</evidence>
<dbReference type="EMBL" id="JH767141">
    <property type="protein sequence ID" value="EQC38289.1"/>
    <property type="molecule type" value="Genomic_DNA"/>
</dbReference>
<feature type="compositionally biased region" description="Polar residues" evidence="1">
    <location>
        <begin position="31"/>
        <end position="55"/>
    </location>
</feature>
<feature type="compositionally biased region" description="Polar residues" evidence="1">
    <location>
        <begin position="120"/>
        <end position="132"/>
    </location>
</feature>
<dbReference type="VEuPathDB" id="FungiDB:SDRG_04010"/>
<sequence length="179" mass="18902">MLKFSRSTEDDNDEATATAMSPPHEAAPSDVQVQPQATLHPQQQRAKSSLTSTCAATKMPITSNLTEATAAESPAVTSCQPQSNDLSSVNEAALMPLVTHLPVTTDHVTSDIAAIHTASAPAQNSNGDVNSRTSRKPVNKDEVERSTAMNKVQVQHDDCDTMSPIQAHASGTIAVIKCN</sequence>
<feature type="region of interest" description="Disordered" evidence="1">
    <location>
        <begin position="117"/>
        <end position="147"/>
    </location>
</feature>